<dbReference type="RefSeq" id="WP_252435076.1">
    <property type="nucleotide sequence ID" value="NZ_JAGSOV010000001.1"/>
</dbReference>
<evidence type="ECO:0000256" key="2">
    <source>
        <dbReference type="ARBA" id="ARBA00022679"/>
    </source>
</evidence>
<dbReference type="InterPro" id="IPR036388">
    <property type="entry name" value="WH-like_DNA-bd_sf"/>
</dbReference>
<dbReference type="Pfam" id="PF08100">
    <property type="entry name" value="Dimerisation"/>
    <property type="match status" value="1"/>
</dbReference>
<dbReference type="Proteomes" id="UP001165283">
    <property type="component" value="Unassembled WGS sequence"/>
</dbReference>
<dbReference type="SUPFAM" id="SSF46785">
    <property type="entry name" value="Winged helix' DNA-binding domain"/>
    <property type="match status" value="1"/>
</dbReference>
<feature type="domain" description="O-methyltransferase C-terminal" evidence="4">
    <location>
        <begin position="110"/>
        <end position="315"/>
    </location>
</feature>
<gene>
    <name evidence="6" type="ORF">KDL28_00325</name>
</gene>
<protein>
    <submittedName>
        <fullName evidence="6">Methyltransferase</fullName>
    </submittedName>
</protein>
<dbReference type="GO" id="GO:0008168">
    <property type="term" value="F:methyltransferase activity"/>
    <property type="evidence" value="ECO:0007669"/>
    <property type="project" value="UniProtKB-KW"/>
</dbReference>
<feature type="domain" description="O-methyltransferase dimerisation" evidence="5">
    <location>
        <begin position="16"/>
        <end position="86"/>
    </location>
</feature>
<keyword evidence="7" id="KW-1185">Reference proteome</keyword>
<dbReference type="EMBL" id="JAGSOV010000001">
    <property type="protein sequence ID" value="MCO1653491.1"/>
    <property type="molecule type" value="Genomic_DNA"/>
</dbReference>
<evidence type="ECO:0000256" key="1">
    <source>
        <dbReference type="ARBA" id="ARBA00022603"/>
    </source>
</evidence>
<dbReference type="Pfam" id="PF00891">
    <property type="entry name" value="Methyltransf_2"/>
    <property type="match status" value="1"/>
</dbReference>
<dbReference type="InterPro" id="IPR036390">
    <property type="entry name" value="WH_DNA-bd_sf"/>
</dbReference>
<dbReference type="PANTHER" id="PTHR43712:SF2">
    <property type="entry name" value="O-METHYLTRANSFERASE CICE"/>
    <property type="match status" value="1"/>
</dbReference>
<proteinExistence type="predicted"/>
<dbReference type="GO" id="GO:0032259">
    <property type="term" value="P:methylation"/>
    <property type="evidence" value="ECO:0007669"/>
    <property type="project" value="UniProtKB-KW"/>
</dbReference>
<dbReference type="PROSITE" id="PS51683">
    <property type="entry name" value="SAM_OMT_II"/>
    <property type="match status" value="1"/>
</dbReference>
<dbReference type="InterPro" id="IPR029063">
    <property type="entry name" value="SAM-dependent_MTases_sf"/>
</dbReference>
<dbReference type="CDD" id="cd02440">
    <property type="entry name" value="AdoMet_MTases"/>
    <property type="match status" value="1"/>
</dbReference>
<evidence type="ECO:0000259" key="5">
    <source>
        <dbReference type="Pfam" id="PF08100"/>
    </source>
</evidence>
<dbReference type="InterPro" id="IPR016461">
    <property type="entry name" value="COMT-like"/>
</dbReference>
<dbReference type="Gene3D" id="3.40.50.150">
    <property type="entry name" value="Vaccinia Virus protein VP39"/>
    <property type="match status" value="1"/>
</dbReference>
<dbReference type="SUPFAM" id="SSF53335">
    <property type="entry name" value="S-adenosyl-L-methionine-dependent methyltransferases"/>
    <property type="match status" value="1"/>
</dbReference>
<dbReference type="InterPro" id="IPR012967">
    <property type="entry name" value="COMT_dimerisation"/>
</dbReference>
<keyword evidence="1 6" id="KW-0489">Methyltransferase</keyword>
<name>A0ABT0ZRZ0_9PSEU</name>
<keyword evidence="2" id="KW-0808">Transferase</keyword>
<evidence type="ECO:0000259" key="4">
    <source>
        <dbReference type="Pfam" id="PF00891"/>
    </source>
</evidence>
<comment type="caution">
    <text evidence="6">The sequence shown here is derived from an EMBL/GenBank/DDBJ whole genome shotgun (WGS) entry which is preliminary data.</text>
</comment>
<reference evidence="6" key="1">
    <citation type="submission" date="2021-04" db="EMBL/GenBank/DDBJ databases">
        <title>Pseudonocardia sp. nov., isolated from sandy soil of mangrove forest.</title>
        <authorList>
            <person name="Zan Z."/>
            <person name="Huang R."/>
            <person name="Liu W."/>
        </authorList>
    </citation>
    <scope>NUCLEOTIDE SEQUENCE</scope>
    <source>
        <strain evidence="6">S2-4</strain>
    </source>
</reference>
<dbReference type="Gene3D" id="1.10.10.10">
    <property type="entry name" value="Winged helix-like DNA-binding domain superfamily/Winged helix DNA-binding domain"/>
    <property type="match status" value="1"/>
</dbReference>
<dbReference type="PANTHER" id="PTHR43712">
    <property type="entry name" value="PUTATIVE (AFU_ORTHOLOGUE AFUA_4G14580)-RELATED"/>
    <property type="match status" value="1"/>
</dbReference>
<sequence length="337" mass="35478">MSTATDRAALSTMLWGFFPAQVIQTLAALGVPDALGERPHELPGLAGRTGADEQALGRLLRAGAGLGLLDRQPDGCWRLTPVGDLLRTGVPGSMGNLSRLFCGGPVWRSWGELEWSVRTGRPSFEEITGRSAFEYMAADPPLLAVFTEAMAEGTRMAAPGAVASCDLDGVDTLVDVGGGNGTLLAAFLAAHPDLRGILFDTPAGVHGAADVLDPARAEVVTGDMFDSVPRGDAHVVKSVVHDWSDERAVALLTRVREAMPPHGVLHLVEPVLAEDPAAWSEQSGMLMSDLNMLVAVGGRERTLAEFTGLLDAAGLRLTDVVRFPPPTGYSTMRAVPA</sequence>
<organism evidence="6 7">
    <name type="scientific">Pseudonocardia humida</name>
    <dbReference type="NCBI Taxonomy" id="2800819"/>
    <lineage>
        <taxon>Bacteria</taxon>
        <taxon>Bacillati</taxon>
        <taxon>Actinomycetota</taxon>
        <taxon>Actinomycetes</taxon>
        <taxon>Pseudonocardiales</taxon>
        <taxon>Pseudonocardiaceae</taxon>
        <taxon>Pseudonocardia</taxon>
    </lineage>
</organism>
<dbReference type="PIRSF" id="PIRSF005739">
    <property type="entry name" value="O-mtase"/>
    <property type="match status" value="1"/>
</dbReference>
<dbReference type="Gene3D" id="1.10.287.1350">
    <property type="match status" value="1"/>
</dbReference>
<accession>A0ABT0ZRZ0</accession>
<dbReference type="InterPro" id="IPR001077">
    <property type="entry name" value="COMT_C"/>
</dbReference>
<evidence type="ECO:0000313" key="6">
    <source>
        <dbReference type="EMBL" id="MCO1653491.1"/>
    </source>
</evidence>
<evidence type="ECO:0000313" key="7">
    <source>
        <dbReference type="Proteomes" id="UP001165283"/>
    </source>
</evidence>
<keyword evidence="3" id="KW-0949">S-adenosyl-L-methionine</keyword>
<evidence type="ECO:0000256" key="3">
    <source>
        <dbReference type="ARBA" id="ARBA00022691"/>
    </source>
</evidence>